<proteinExistence type="inferred from homology"/>
<evidence type="ECO:0000256" key="3">
    <source>
        <dbReference type="ARBA" id="ARBA00022840"/>
    </source>
</evidence>
<dbReference type="InterPro" id="IPR027413">
    <property type="entry name" value="GROEL-like_equatorial_sf"/>
</dbReference>
<evidence type="ECO:0000256" key="4">
    <source>
        <dbReference type="ARBA" id="ARBA00023186"/>
    </source>
</evidence>
<dbReference type="GeneID" id="106818707"/>
<organism evidence="6 7">
    <name type="scientific">Priapulus caudatus</name>
    <name type="common">Priapulid worm</name>
    <dbReference type="NCBI Taxonomy" id="37621"/>
    <lineage>
        <taxon>Eukaryota</taxon>
        <taxon>Metazoa</taxon>
        <taxon>Ecdysozoa</taxon>
        <taxon>Scalidophora</taxon>
        <taxon>Priapulida</taxon>
        <taxon>Priapulimorpha</taxon>
        <taxon>Priapulimorphida</taxon>
        <taxon>Priapulidae</taxon>
        <taxon>Priapulus</taxon>
    </lineage>
</organism>
<dbReference type="InterPro" id="IPR017998">
    <property type="entry name" value="Chaperone_TCP-1"/>
</dbReference>
<dbReference type="PRINTS" id="PR00304">
    <property type="entry name" value="TCOMPLEXTCP1"/>
</dbReference>
<protein>
    <submittedName>
        <fullName evidence="7">LOW QUALITY PROTEIN: T-complex protein 1 subunit theta-like</fullName>
    </submittedName>
</protein>
<dbReference type="Pfam" id="PF00118">
    <property type="entry name" value="Cpn60_TCP1"/>
    <property type="match status" value="2"/>
</dbReference>
<keyword evidence="3 5" id="KW-0067">ATP-binding</keyword>
<dbReference type="Proteomes" id="UP000695022">
    <property type="component" value="Unplaced"/>
</dbReference>
<evidence type="ECO:0000256" key="5">
    <source>
        <dbReference type="RuleBase" id="RU004187"/>
    </source>
</evidence>
<keyword evidence="4 5" id="KW-0143">Chaperone</keyword>
<dbReference type="PROSITE" id="PS00750">
    <property type="entry name" value="TCP1_1"/>
    <property type="match status" value="1"/>
</dbReference>
<evidence type="ECO:0000313" key="6">
    <source>
        <dbReference type="Proteomes" id="UP000695022"/>
    </source>
</evidence>
<dbReference type="Gene3D" id="3.30.260.10">
    <property type="entry name" value="TCP-1-like chaperonin intermediate domain"/>
    <property type="match status" value="1"/>
</dbReference>
<dbReference type="PANTHER" id="PTHR11353">
    <property type="entry name" value="CHAPERONIN"/>
    <property type="match status" value="1"/>
</dbReference>
<gene>
    <name evidence="7" type="primary">LOC106818707</name>
</gene>
<evidence type="ECO:0000256" key="2">
    <source>
        <dbReference type="ARBA" id="ARBA00022741"/>
    </source>
</evidence>
<evidence type="ECO:0000256" key="1">
    <source>
        <dbReference type="ARBA" id="ARBA00008020"/>
    </source>
</evidence>
<dbReference type="InterPro" id="IPR027410">
    <property type="entry name" value="TCP-1-like_intermed_sf"/>
</dbReference>
<dbReference type="RefSeq" id="XP_014678870.1">
    <property type="nucleotide sequence ID" value="XM_014823384.1"/>
</dbReference>
<dbReference type="Gene3D" id="1.10.560.10">
    <property type="entry name" value="GroEL-like equatorial domain"/>
    <property type="match status" value="2"/>
</dbReference>
<keyword evidence="2 5" id="KW-0547">Nucleotide-binding</keyword>
<keyword evidence="6" id="KW-1185">Reference proteome</keyword>
<sequence>MAMHVPQAPGFARMMKDGAQHFQGLEEAVYRNIAACQELARSTRTAYGPNGMNKMVINHLQKLFVTNDAATILKELEVQHPAAKMLVMASQMQEQEVGDATNWVMIFAGELLANAEELLRVGLSPTEVAAGYNLAAPRRRDPARLLEGVPPTAEEMGPRAARVRRQRSAARASSCSRERMGRSAAVLTARRPRITDNIPMDDVERCIHDGINTFKALSQDPRYLPGAGATEIELARQLTEYADTCPGLEQYAIKKFGEALEVFPKILAENAGVKSTEALSMLYASHQEGKKNSGFNIEGEGAAIMDVAAAGIVDTFLSRHWGLRFATSAAVTVLQVDQIIMAKQAGGPKPKKNEDWDED</sequence>
<name>A0ABM1F349_PRICU</name>
<dbReference type="SUPFAM" id="SSF48592">
    <property type="entry name" value="GroEL equatorial domain-like"/>
    <property type="match status" value="1"/>
</dbReference>
<reference evidence="7" key="1">
    <citation type="submission" date="2025-08" db="UniProtKB">
        <authorList>
            <consortium name="RefSeq"/>
        </authorList>
    </citation>
    <scope>IDENTIFICATION</scope>
</reference>
<accession>A0ABM1F349</accession>
<dbReference type="InterPro" id="IPR002194">
    <property type="entry name" value="Chaperonin_TCP-1_CS"/>
</dbReference>
<dbReference type="InterPro" id="IPR002423">
    <property type="entry name" value="Cpn60/GroEL/TCP-1"/>
</dbReference>
<comment type="similarity">
    <text evidence="1 5">Belongs to the TCP-1 chaperonin family.</text>
</comment>
<evidence type="ECO:0000313" key="7">
    <source>
        <dbReference type="RefSeq" id="XP_014678870.1"/>
    </source>
</evidence>
<dbReference type="PROSITE" id="PS00751">
    <property type="entry name" value="TCP1_2"/>
    <property type="match status" value="1"/>
</dbReference>